<sequence length="235" mass="24859">MKKPSAPTIPTDPVRPRGDHAESPVVQIDGLRKHFRSGGEDIAVFDNFGLTLASGQSLALVGRSGSGKSTLLNMLSGLEGWSAGSITLFGESLAAASARWSELRRCAIATVFQEANLMPALTLLENVRLRADIAGRDGADAKDWLDRLGIGSLAARYPDQVSGGQRQRAALAMVFGMQPRLLLADEPTGSLDGHTAADVADVLFEFQRAQGCPMILATHDPALAKRCDHTVSLGG</sequence>
<dbReference type="Proteomes" id="UP000313645">
    <property type="component" value="Unassembled WGS sequence"/>
</dbReference>
<dbReference type="Gene3D" id="3.40.50.300">
    <property type="entry name" value="P-loop containing nucleotide triphosphate hydrolases"/>
    <property type="match status" value="1"/>
</dbReference>
<keyword evidence="2 5" id="KW-0067">ATP-binding</keyword>
<comment type="caution">
    <text evidence="5">The sequence shown here is derived from an EMBL/GenBank/DDBJ whole genome shotgun (WGS) entry which is preliminary data.</text>
</comment>
<dbReference type="PROSITE" id="PS00211">
    <property type="entry name" value="ABC_TRANSPORTER_1"/>
    <property type="match status" value="1"/>
</dbReference>
<accession>A0ABY1ZN47</accession>
<dbReference type="InterPro" id="IPR015854">
    <property type="entry name" value="ABC_transpr_LolD-like"/>
</dbReference>
<dbReference type="SUPFAM" id="SSF52540">
    <property type="entry name" value="P-loop containing nucleoside triphosphate hydrolases"/>
    <property type="match status" value="1"/>
</dbReference>
<feature type="region of interest" description="Disordered" evidence="3">
    <location>
        <begin position="1"/>
        <end position="23"/>
    </location>
</feature>
<evidence type="ECO:0000256" key="3">
    <source>
        <dbReference type="SAM" id="MobiDB-lite"/>
    </source>
</evidence>
<dbReference type="EMBL" id="SJDL01000006">
    <property type="protein sequence ID" value="TBW57914.1"/>
    <property type="molecule type" value="Genomic_DNA"/>
</dbReference>
<dbReference type="InterPro" id="IPR003593">
    <property type="entry name" value="AAA+_ATPase"/>
</dbReference>
<gene>
    <name evidence="5" type="ORF">EZI54_05525</name>
</gene>
<reference evidence="5 6" key="1">
    <citation type="submission" date="2019-02" db="EMBL/GenBank/DDBJ databases">
        <title>Marinobacter halodurans sp. nov., a marine bacterium isolated from sea tidal flat.</title>
        <authorList>
            <person name="Yoo Y."/>
            <person name="Lee D.W."/>
            <person name="Kim B.S."/>
            <person name="Kim J.-J."/>
        </authorList>
    </citation>
    <scope>NUCLEOTIDE SEQUENCE [LARGE SCALE GENOMIC DNA]</scope>
    <source>
        <strain evidence="5 6">YJ-S3-2</strain>
    </source>
</reference>
<evidence type="ECO:0000313" key="5">
    <source>
        <dbReference type="EMBL" id="TBW57914.1"/>
    </source>
</evidence>
<dbReference type="InterPro" id="IPR017871">
    <property type="entry name" value="ABC_transporter-like_CS"/>
</dbReference>
<keyword evidence="6" id="KW-1185">Reference proteome</keyword>
<dbReference type="PROSITE" id="PS50893">
    <property type="entry name" value="ABC_TRANSPORTER_2"/>
    <property type="match status" value="1"/>
</dbReference>
<organism evidence="5 6">
    <name type="scientific">Marinobacter halodurans</name>
    <dbReference type="NCBI Taxonomy" id="2528979"/>
    <lineage>
        <taxon>Bacteria</taxon>
        <taxon>Pseudomonadati</taxon>
        <taxon>Pseudomonadota</taxon>
        <taxon>Gammaproteobacteria</taxon>
        <taxon>Pseudomonadales</taxon>
        <taxon>Marinobacteraceae</taxon>
        <taxon>Marinobacter</taxon>
    </lineage>
</organism>
<dbReference type="PANTHER" id="PTHR24220">
    <property type="entry name" value="IMPORT ATP-BINDING PROTEIN"/>
    <property type="match status" value="1"/>
</dbReference>
<dbReference type="PANTHER" id="PTHR24220:SF659">
    <property type="entry name" value="TRANSPORTER, PUTATIVE-RELATED"/>
    <property type="match status" value="1"/>
</dbReference>
<dbReference type="Pfam" id="PF00005">
    <property type="entry name" value="ABC_tran"/>
    <property type="match status" value="1"/>
</dbReference>
<evidence type="ECO:0000259" key="4">
    <source>
        <dbReference type="PROSITE" id="PS50893"/>
    </source>
</evidence>
<name>A0ABY1ZN47_9GAMM</name>
<evidence type="ECO:0000256" key="2">
    <source>
        <dbReference type="ARBA" id="ARBA00022840"/>
    </source>
</evidence>
<evidence type="ECO:0000256" key="1">
    <source>
        <dbReference type="ARBA" id="ARBA00022741"/>
    </source>
</evidence>
<dbReference type="RefSeq" id="WP_131479878.1">
    <property type="nucleotide sequence ID" value="NZ_SJDL01000006.1"/>
</dbReference>
<dbReference type="SMART" id="SM00382">
    <property type="entry name" value="AAA"/>
    <property type="match status" value="1"/>
</dbReference>
<dbReference type="InterPro" id="IPR027417">
    <property type="entry name" value="P-loop_NTPase"/>
</dbReference>
<proteinExistence type="predicted"/>
<dbReference type="GO" id="GO:0005524">
    <property type="term" value="F:ATP binding"/>
    <property type="evidence" value="ECO:0007669"/>
    <property type="project" value="UniProtKB-KW"/>
</dbReference>
<keyword evidence="1" id="KW-0547">Nucleotide-binding</keyword>
<dbReference type="InterPro" id="IPR003439">
    <property type="entry name" value="ABC_transporter-like_ATP-bd"/>
</dbReference>
<protein>
    <submittedName>
        <fullName evidence="5">ATP-binding cassette domain-containing protein</fullName>
    </submittedName>
</protein>
<feature type="domain" description="ABC transporter" evidence="4">
    <location>
        <begin position="26"/>
        <end position="235"/>
    </location>
</feature>
<evidence type="ECO:0000313" key="6">
    <source>
        <dbReference type="Proteomes" id="UP000313645"/>
    </source>
</evidence>